<proteinExistence type="predicted"/>
<gene>
    <name evidence="2" type="ORF">CKO45_03375</name>
</gene>
<evidence type="ECO:0000259" key="1">
    <source>
        <dbReference type="Pfam" id="PF09370"/>
    </source>
</evidence>
<feature type="domain" description="TIM-barrel" evidence="1">
    <location>
        <begin position="67"/>
        <end position="163"/>
    </location>
</feature>
<name>A0ABS1CS36_9PROT</name>
<evidence type="ECO:0000313" key="3">
    <source>
        <dbReference type="Proteomes" id="UP000697995"/>
    </source>
</evidence>
<dbReference type="Proteomes" id="UP000697995">
    <property type="component" value="Unassembled WGS sequence"/>
</dbReference>
<accession>A0ABS1CS36</accession>
<sequence>MAAHLPDLVIRAGLLPGGAAATLFCPGLGGLPPARAELLAALPVVDLNAALLAALPRRPWQAPPAGATLFAADPFLRVADLLPRLRQAGIRRVANWPTVQVHDGGELARGLHSAGIGLEAELRMLADLAAGGIEPLGYAASAEAGQRMLAAGIRSLVLHPGPAVADWRQRAAAGAAMLAAAQALAAEGAVLRLHRPAGYGAELDAAAAAVAGCVSLG</sequence>
<dbReference type="Pfam" id="PF09370">
    <property type="entry name" value="PEP_hydrolase"/>
    <property type="match status" value="1"/>
</dbReference>
<dbReference type="InterPro" id="IPR013785">
    <property type="entry name" value="Aldolase_TIM"/>
</dbReference>
<dbReference type="Gene3D" id="3.20.20.70">
    <property type="entry name" value="Aldolase class I"/>
    <property type="match status" value="1"/>
</dbReference>
<evidence type="ECO:0000313" key="2">
    <source>
        <dbReference type="EMBL" id="MBK1657269.1"/>
    </source>
</evidence>
<protein>
    <recommendedName>
        <fullName evidence="1">TIM-barrel domain-containing protein</fullName>
    </recommendedName>
</protein>
<keyword evidence="3" id="KW-1185">Reference proteome</keyword>
<dbReference type="EMBL" id="NRSG01000013">
    <property type="protein sequence ID" value="MBK1657269.1"/>
    <property type="molecule type" value="Genomic_DNA"/>
</dbReference>
<dbReference type="InterPro" id="IPR009215">
    <property type="entry name" value="TIM-br_IGPS-like"/>
</dbReference>
<organism evidence="2 3">
    <name type="scientific">Paracraurococcus ruber</name>
    <dbReference type="NCBI Taxonomy" id="77675"/>
    <lineage>
        <taxon>Bacteria</taxon>
        <taxon>Pseudomonadati</taxon>
        <taxon>Pseudomonadota</taxon>
        <taxon>Alphaproteobacteria</taxon>
        <taxon>Acetobacterales</taxon>
        <taxon>Roseomonadaceae</taxon>
        <taxon>Paracraurococcus</taxon>
    </lineage>
</organism>
<reference evidence="2 3" key="1">
    <citation type="journal article" date="2020" name="Microorganisms">
        <title>Osmotic Adaptation and Compatible Solute Biosynthesis of Phototrophic Bacteria as Revealed from Genome Analyses.</title>
        <authorList>
            <person name="Imhoff J.F."/>
            <person name="Rahn T."/>
            <person name="Kunzel S."/>
            <person name="Keller A."/>
            <person name="Neulinger S.C."/>
        </authorList>
    </citation>
    <scope>NUCLEOTIDE SEQUENCE [LARGE SCALE GENOMIC DNA]</scope>
    <source>
        <strain evidence="2 3">DSM 15382</strain>
    </source>
</reference>
<comment type="caution">
    <text evidence="2">The sequence shown here is derived from an EMBL/GenBank/DDBJ whole genome shotgun (WGS) entry which is preliminary data.</text>
</comment>
<dbReference type="RefSeq" id="WP_133218449.1">
    <property type="nucleotide sequence ID" value="NZ_NRSG01000013.1"/>
</dbReference>
<dbReference type="InterPro" id="IPR015813">
    <property type="entry name" value="Pyrv/PenolPyrv_kinase-like_dom"/>
</dbReference>
<dbReference type="SUPFAM" id="SSF51621">
    <property type="entry name" value="Phosphoenolpyruvate/pyruvate domain"/>
    <property type="match status" value="1"/>
</dbReference>